<dbReference type="SUPFAM" id="SSF54106">
    <property type="entry name" value="LysM domain"/>
    <property type="match status" value="1"/>
</dbReference>
<dbReference type="CDD" id="cd00118">
    <property type="entry name" value="LysM"/>
    <property type="match status" value="1"/>
</dbReference>
<dbReference type="InterPro" id="IPR018392">
    <property type="entry name" value="LysM"/>
</dbReference>
<sequence>MRRILLVGGFLLLGLVFVCVVVAGGPYTRWVQPGAVVYTDPDSAADVSVTVTKTVAVSVTLTTGWAEITSPPELAGFVQTSQLLKEEPSALKVQRDADAQKAKDAALAARKVGDLSWGELVAFLKQLLGQPVTAASAPATALATKTYVVKAGDSLSLIAARYGVNWVDLAKANNISSPWRIEVGQSMTIPVAPVTATVSTSGWPRTAAEFLALTTAGQPAAPDDRSWIPIQIGEIHRPVGESNAWAVTREKNKEGLIIPFWVRNYSGRAQDGYCMVGGKYATGTPANFAGLSQGVTFRP</sequence>
<evidence type="ECO:0000313" key="3">
    <source>
        <dbReference type="Proteomes" id="UP000231371"/>
    </source>
</evidence>
<accession>A0A2H0KGL8</accession>
<evidence type="ECO:0000313" key="2">
    <source>
        <dbReference type="EMBL" id="PIQ70428.1"/>
    </source>
</evidence>
<dbReference type="InterPro" id="IPR036779">
    <property type="entry name" value="LysM_dom_sf"/>
</dbReference>
<dbReference type="Gene3D" id="3.10.350.10">
    <property type="entry name" value="LysM domain"/>
    <property type="match status" value="1"/>
</dbReference>
<dbReference type="Proteomes" id="UP000231371">
    <property type="component" value="Unassembled WGS sequence"/>
</dbReference>
<name>A0A2H0KGL8_9BACT</name>
<dbReference type="PANTHER" id="PTHR33734:SF22">
    <property type="entry name" value="MEMBRANE-BOUND LYTIC MUREIN TRANSGLYCOSYLASE D"/>
    <property type="match status" value="1"/>
</dbReference>
<evidence type="ECO:0000259" key="1">
    <source>
        <dbReference type="PROSITE" id="PS51782"/>
    </source>
</evidence>
<dbReference type="AlphaFoldDB" id="A0A2H0KGL8"/>
<dbReference type="SMART" id="SM00257">
    <property type="entry name" value="LysM"/>
    <property type="match status" value="1"/>
</dbReference>
<feature type="domain" description="LysM" evidence="1">
    <location>
        <begin position="145"/>
        <end position="189"/>
    </location>
</feature>
<dbReference type="EMBL" id="PCVI01000010">
    <property type="protein sequence ID" value="PIQ70428.1"/>
    <property type="molecule type" value="Genomic_DNA"/>
</dbReference>
<comment type="caution">
    <text evidence="2">The sequence shown here is derived from an EMBL/GenBank/DDBJ whole genome shotgun (WGS) entry which is preliminary data.</text>
</comment>
<protein>
    <recommendedName>
        <fullName evidence="1">LysM domain-containing protein</fullName>
    </recommendedName>
</protein>
<dbReference type="GO" id="GO:0008932">
    <property type="term" value="F:lytic endotransglycosylase activity"/>
    <property type="evidence" value="ECO:0007669"/>
    <property type="project" value="TreeGrafter"/>
</dbReference>
<dbReference type="Pfam" id="PF01476">
    <property type="entry name" value="LysM"/>
    <property type="match status" value="1"/>
</dbReference>
<reference evidence="2 3" key="1">
    <citation type="submission" date="2017-09" db="EMBL/GenBank/DDBJ databases">
        <title>Depth-based differentiation of microbial function through sediment-hosted aquifers and enrichment of novel symbionts in the deep terrestrial subsurface.</title>
        <authorList>
            <person name="Probst A.J."/>
            <person name="Ladd B."/>
            <person name="Jarett J.K."/>
            <person name="Geller-Mcgrath D.E."/>
            <person name="Sieber C.M."/>
            <person name="Emerson J.B."/>
            <person name="Anantharaman K."/>
            <person name="Thomas B.C."/>
            <person name="Malmstrom R."/>
            <person name="Stieglmeier M."/>
            <person name="Klingl A."/>
            <person name="Woyke T."/>
            <person name="Ryan C.M."/>
            <person name="Banfield J.F."/>
        </authorList>
    </citation>
    <scope>NUCLEOTIDE SEQUENCE [LARGE SCALE GENOMIC DNA]</scope>
    <source>
        <strain evidence="2">CG11_big_fil_rev_8_21_14_0_20_40_12</strain>
    </source>
</reference>
<dbReference type="PROSITE" id="PS51782">
    <property type="entry name" value="LYSM"/>
    <property type="match status" value="1"/>
</dbReference>
<gene>
    <name evidence="2" type="ORF">COV89_00565</name>
</gene>
<organism evidence="2 3">
    <name type="scientific">Candidatus Shapirobacteria bacterium CG11_big_fil_rev_8_21_14_0_20_40_12</name>
    <dbReference type="NCBI Taxonomy" id="1974889"/>
    <lineage>
        <taxon>Bacteria</taxon>
        <taxon>Candidatus Shapironibacteriota</taxon>
    </lineage>
</organism>
<dbReference type="PANTHER" id="PTHR33734">
    <property type="entry name" value="LYSM DOMAIN-CONTAINING GPI-ANCHORED PROTEIN 2"/>
    <property type="match status" value="1"/>
</dbReference>
<proteinExistence type="predicted"/>